<dbReference type="InterPro" id="IPR002645">
    <property type="entry name" value="STAS_dom"/>
</dbReference>
<dbReference type="EMBL" id="PVTD01000001">
    <property type="protein sequence ID" value="PRY26994.1"/>
    <property type="molecule type" value="Genomic_DNA"/>
</dbReference>
<reference evidence="2 3" key="1">
    <citation type="submission" date="2018-03" db="EMBL/GenBank/DDBJ databases">
        <title>Genomic Encyclopedia of Archaeal and Bacterial Type Strains, Phase II (KMG-II): from individual species to whole genera.</title>
        <authorList>
            <person name="Goeker M."/>
        </authorList>
    </citation>
    <scope>NUCLEOTIDE SEQUENCE [LARGE SCALE GENOMIC DNA]</scope>
    <source>
        <strain evidence="2 3">DSM 29328</strain>
    </source>
</reference>
<dbReference type="CDD" id="cd07043">
    <property type="entry name" value="STAS_anti-anti-sigma_factors"/>
    <property type="match status" value="1"/>
</dbReference>
<keyword evidence="3" id="KW-1185">Reference proteome</keyword>
<accession>A0A2T0S0N9</accession>
<proteinExistence type="predicted"/>
<dbReference type="RefSeq" id="WP_158263440.1">
    <property type="nucleotide sequence ID" value="NZ_PVTD01000001.1"/>
</dbReference>
<evidence type="ECO:0000259" key="1">
    <source>
        <dbReference type="PROSITE" id="PS50801"/>
    </source>
</evidence>
<dbReference type="InterPro" id="IPR052746">
    <property type="entry name" value="MlaB_ABC_Transporter"/>
</dbReference>
<evidence type="ECO:0000313" key="2">
    <source>
        <dbReference type="EMBL" id="PRY26994.1"/>
    </source>
</evidence>
<gene>
    <name evidence="2" type="ORF">CLV78_1011100</name>
</gene>
<organism evidence="2 3">
    <name type="scientific">Aliiruegeria haliotis</name>
    <dbReference type="NCBI Taxonomy" id="1280846"/>
    <lineage>
        <taxon>Bacteria</taxon>
        <taxon>Pseudomonadati</taxon>
        <taxon>Pseudomonadota</taxon>
        <taxon>Alphaproteobacteria</taxon>
        <taxon>Rhodobacterales</taxon>
        <taxon>Roseobacteraceae</taxon>
        <taxon>Aliiruegeria</taxon>
    </lineage>
</organism>
<sequence length="93" mass="9796">MSARYALPERLDLPAAAPIADALKDLVGDDLELDASGVRQVGTPGLQVLLSARRSWGEAGRRLTLCDPSEALVEQLSILGLAPEALTTSPSEE</sequence>
<dbReference type="PANTHER" id="PTHR35849">
    <property type="entry name" value="BLR2341 PROTEIN"/>
    <property type="match status" value="1"/>
</dbReference>
<dbReference type="PROSITE" id="PS50801">
    <property type="entry name" value="STAS"/>
    <property type="match status" value="1"/>
</dbReference>
<dbReference type="AlphaFoldDB" id="A0A2T0S0N9"/>
<dbReference type="Proteomes" id="UP000239480">
    <property type="component" value="Unassembled WGS sequence"/>
</dbReference>
<dbReference type="SUPFAM" id="SSF52091">
    <property type="entry name" value="SpoIIaa-like"/>
    <property type="match status" value="1"/>
</dbReference>
<feature type="domain" description="STAS" evidence="1">
    <location>
        <begin position="1"/>
        <end position="93"/>
    </location>
</feature>
<dbReference type="InterPro" id="IPR058548">
    <property type="entry name" value="MlaB-like_STAS"/>
</dbReference>
<dbReference type="Pfam" id="PF13466">
    <property type="entry name" value="STAS_2"/>
    <property type="match status" value="1"/>
</dbReference>
<comment type="caution">
    <text evidence="2">The sequence shown here is derived from an EMBL/GenBank/DDBJ whole genome shotgun (WGS) entry which is preliminary data.</text>
</comment>
<dbReference type="Gene3D" id="3.30.750.24">
    <property type="entry name" value="STAS domain"/>
    <property type="match status" value="1"/>
</dbReference>
<evidence type="ECO:0000313" key="3">
    <source>
        <dbReference type="Proteomes" id="UP000239480"/>
    </source>
</evidence>
<dbReference type="OrthoDB" id="7280289at2"/>
<dbReference type="PANTHER" id="PTHR35849:SF2">
    <property type="entry name" value="BLR2341 PROTEIN"/>
    <property type="match status" value="1"/>
</dbReference>
<name>A0A2T0S0N9_9RHOB</name>
<protein>
    <submittedName>
        <fullName evidence="2">STAS domain-containing protein</fullName>
    </submittedName>
</protein>
<dbReference type="InterPro" id="IPR036513">
    <property type="entry name" value="STAS_dom_sf"/>
</dbReference>